<dbReference type="NCBIfam" id="TIGR00795">
    <property type="entry name" value="lctP"/>
    <property type="match status" value="1"/>
</dbReference>
<feature type="transmembrane region" description="Helical" evidence="8">
    <location>
        <begin position="383"/>
        <end position="403"/>
    </location>
</feature>
<dbReference type="RefSeq" id="WP_099033380.1">
    <property type="nucleotide sequence ID" value="NZ_BMGJ01000001.1"/>
</dbReference>
<keyword evidence="3 8" id="KW-0813">Transport</keyword>
<evidence type="ECO:0000313" key="9">
    <source>
        <dbReference type="EMBL" id="GGD48431.1"/>
    </source>
</evidence>
<comment type="similarity">
    <text evidence="2 8">Belongs to the lactate permease family.</text>
</comment>
<comment type="subcellular location">
    <subcellularLocation>
        <location evidence="8">Cell inner membrane</location>
        <topology evidence="8">Multi-pass membrane protein</topology>
    </subcellularLocation>
    <subcellularLocation>
        <location evidence="1">Cell membrane</location>
        <topology evidence="1">Multi-pass membrane protein</topology>
    </subcellularLocation>
</comment>
<name>A0ABQ1QVK1_9ALTE</name>
<dbReference type="InterPro" id="IPR003804">
    <property type="entry name" value="Lactate_perm"/>
</dbReference>
<comment type="caution">
    <text evidence="9">The sequence shown here is derived from an EMBL/GenBank/DDBJ whole genome shotgun (WGS) entry which is preliminary data.</text>
</comment>
<dbReference type="Pfam" id="PF02652">
    <property type="entry name" value="Lactate_perm"/>
    <property type="match status" value="1"/>
</dbReference>
<keyword evidence="5 8" id="KW-0812">Transmembrane</keyword>
<evidence type="ECO:0000256" key="6">
    <source>
        <dbReference type="ARBA" id="ARBA00022989"/>
    </source>
</evidence>
<gene>
    <name evidence="9" type="ORF">GCM10011357_00420</name>
</gene>
<feature type="transmembrane region" description="Helical" evidence="8">
    <location>
        <begin position="347"/>
        <end position="371"/>
    </location>
</feature>
<feature type="transmembrane region" description="Helical" evidence="8">
    <location>
        <begin position="6"/>
        <end position="23"/>
    </location>
</feature>
<feature type="transmembrane region" description="Helical" evidence="8">
    <location>
        <begin position="431"/>
        <end position="452"/>
    </location>
</feature>
<feature type="transmembrane region" description="Helical" evidence="8">
    <location>
        <begin position="473"/>
        <end position="497"/>
    </location>
</feature>
<evidence type="ECO:0000256" key="3">
    <source>
        <dbReference type="ARBA" id="ARBA00022448"/>
    </source>
</evidence>
<dbReference type="EMBL" id="BMGJ01000001">
    <property type="protein sequence ID" value="GGD48431.1"/>
    <property type="molecule type" value="Genomic_DNA"/>
</dbReference>
<evidence type="ECO:0000256" key="2">
    <source>
        <dbReference type="ARBA" id="ARBA00010100"/>
    </source>
</evidence>
<feature type="transmembrane region" description="Helical" evidence="8">
    <location>
        <begin position="186"/>
        <end position="207"/>
    </location>
</feature>
<dbReference type="PANTHER" id="PTHR30003">
    <property type="entry name" value="L-LACTATE PERMEASE"/>
    <property type="match status" value="1"/>
</dbReference>
<evidence type="ECO:0000256" key="8">
    <source>
        <dbReference type="RuleBase" id="RU365092"/>
    </source>
</evidence>
<feature type="transmembrane region" description="Helical" evidence="8">
    <location>
        <begin position="30"/>
        <end position="46"/>
    </location>
</feature>
<evidence type="ECO:0000256" key="1">
    <source>
        <dbReference type="ARBA" id="ARBA00004651"/>
    </source>
</evidence>
<comment type="function">
    <text evidence="8">Uptake of L-lactate across the membrane. Can also transport D-lactate and glycolate.</text>
</comment>
<proteinExistence type="inferred from homology"/>
<evidence type="ECO:0000256" key="4">
    <source>
        <dbReference type="ARBA" id="ARBA00022475"/>
    </source>
</evidence>
<dbReference type="Proteomes" id="UP000614272">
    <property type="component" value="Unassembled WGS sequence"/>
</dbReference>
<keyword evidence="7 8" id="KW-0472">Membrane</keyword>
<feature type="transmembrane region" description="Helical" evidence="8">
    <location>
        <begin position="58"/>
        <end position="81"/>
    </location>
</feature>
<feature type="transmembrane region" description="Helical" evidence="8">
    <location>
        <begin position="219"/>
        <end position="241"/>
    </location>
</feature>
<reference evidence="10" key="1">
    <citation type="journal article" date="2019" name="Int. J. Syst. Evol. Microbiol.">
        <title>The Global Catalogue of Microorganisms (GCM) 10K type strain sequencing project: providing services to taxonomists for standard genome sequencing and annotation.</title>
        <authorList>
            <consortium name="The Broad Institute Genomics Platform"/>
            <consortium name="The Broad Institute Genome Sequencing Center for Infectious Disease"/>
            <person name="Wu L."/>
            <person name="Ma J."/>
        </authorList>
    </citation>
    <scope>NUCLEOTIDE SEQUENCE [LARGE SCALE GENOMIC DNA]</scope>
    <source>
        <strain evidence="10">CGMCC 1.12923</strain>
    </source>
</reference>
<evidence type="ECO:0000313" key="10">
    <source>
        <dbReference type="Proteomes" id="UP000614272"/>
    </source>
</evidence>
<keyword evidence="6 8" id="KW-1133">Transmembrane helix</keyword>
<evidence type="ECO:0000256" key="7">
    <source>
        <dbReference type="ARBA" id="ARBA00023136"/>
    </source>
</evidence>
<evidence type="ECO:0000256" key="5">
    <source>
        <dbReference type="ARBA" id="ARBA00022692"/>
    </source>
</evidence>
<feature type="transmembrane region" description="Helical" evidence="8">
    <location>
        <begin position="119"/>
        <end position="138"/>
    </location>
</feature>
<keyword evidence="4" id="KW-1003">Cell membrane</keyword>
<protein>
    <recommendedName>
        <fullName evidence="8">L-lactate permease</fullName>
    </recommendedName>
</protein>
<feature type="transmembrane region" description="Helical" evidence="8">
    <location>
        <begin position="247"/>
        <end position="265"/>
    </location>
</feature>
<keyword evidence="10" id="KW-1185">Reference proteome</keyword>
<accession>A0ABQ1QVK1</accession>
<organism evidence="9 10">
    <name type="scientific">Lacimicrobium alkaliphilum</name>
    <dbReference type="NCBI Taxonomy" id="1526571"/>
    <lineage>
        <taxon>Bacteria</taxon>
        <taxon>Pseudomonadati</taxon>
        <taxon>Pseudomonadota</taxon>
        <taxon>Gammaproteobacteria</taxon>
        <taxon>Alteromonadales</taxon>
        <taxon>Alteromonadaceae</taxon>
        <taxon>Lacimicrobium</taxon>
    </lineage>
</organism>
<feature type="transmembrane region" description="Helical" evidence="8">
    <location>
        <begin position="509"/>
        <end position="531"/>
    </location>
</feature>
<sequence length="532" mass="56176">MTNLQLLSAAMPVLSTLVLLVMLRLPATRAMPVSLAISAFMAWYVWQVPGTVISASLIEGWIIAATILWILFGALALLNTLRHSGALDRIRQAFVHLSPDPRVQLIIIAWLFGSFLEGAAGFGTPAAICAPLLLALGFPPLAAVSLALIANSTAVSFGAVGTPVLVGLTQGLSAPDAEIIRQASVTAISIDLLVASVLPLILCLILCRFFSPLKSWRPGFAIAPFAIISGLAFTLPAYLVARFLGPEFPSLLGALCGLIIVSTMVRKGILLPTIAWQFIDHKQQNEAVGVSEPGAGMGLLRAWSPYLIVALLLVISRLNSLPVKAFLQSATLTWNDILSSGISASVAPLYLPGTLFLLACLSTLAFQSLTVSQLGDSMKTSASTLKGAVISLAAAVPMVRIFLNSSDNQALLASMPMELAQLAVIQFSQHWTWFAPFIGALGSFIAGSATFSNMMFASLQQSVAAQSGIPEHLILALQMLGANAGNMICVVNVVAAASVVRLSGQEGRIISYTLLPMLYYCLAAGTVAWVFF</sequence>
<keyword evidence="8" id="KW-0997">Cell inner membrane</keyword>
<dbReference type="PANTHER" id="PTHR30003:SF0">
    <property type="entry name" value="GLYCOLATE PERMEASE GLCA-RELATED"/>
    <property type="match status" value="1"/>
</dbReference>
<feature type="transmembrane region" description="Helical" evidence="8">
    <location>
        <begin position="145"/>
        <end position="166"/>
    </location>
</feature>